<proteinExistence type="predicted"/>
<comment type="caution">
    <text evidence="1">The sequence shown here is derived from an EMBL/GenBank/DDBJ whole genome shotgun (WGS) entry which is preliminary data.</text>
</comment>
<gene>
    <name evidence="1" type="ORF">L6164_037715</name>
</gene>
<sequence>MAKKGVVVQVLLVVAITVCCLGATEAQSQSLGFECRSDSVQCRALIDYTAPNNTNYRAIQKLFNVKHLIDIVGANSLPANTNGTDPVNKGRTIRIPFGCKCRNSTGLSSNRRPVYTVQSGDTLSHIAEEVFSRLVTWQQIQAANNLTDPNKIDVGQEFWIPLPCSCDQVNDTTVVHYGHVVASGSTVQQIAQQYGTTQDTLLNLNNMTDPNKLQAGQILDVPLKACGLNVKNESLDFHLLVADTTELYTANGCVKCRCDTANNLTVQCEPSQAKPANWSTCPTMQCQTSDSVQLFIGNATDSCPRTTCAYAGYAANQTIFTTLVTDSTCPASGASRITLPSSFLSIFFASIAVYQYFSCLFD</sequence>
<dbReference type="EMBL" id="CM039439">
    <property type="protein sequence ID" value="KAI4297852.1"/>
    <property type="molecule type" value="Genomic_DNA"/>
</dbReference>
<dbReference type="Proteomes" id="UP000828941">
    <property type="component" value="Chromosome 14"/>
</dbReference>
<evidence type="ECO:0000313" key="1">
    <source>
        <dbReference type="EMBL" id="KAI4297852.1"/>
    </source>
</evidence>
<evidence type="ECO:0000313" key="2">
    <source>
        <dbReference type="Proteomes" id="UP000828941"/>
    </source>
</evidence>
<protein>
    <submittedName>
        <fullName evidence="1">Uncharacterized protein</fullName>
    </submittedName>
</protein>
<accession>A0ACB9KLN6</accession>
<organism evidence="1 2">
    <name type="scientific">Bauhinia variegata</name>
    <name type="common">Purple orchid tree</name>
    <name type="synonym">Phanera variegata</name>
    <dbReference type="NCBI Taxonomy" id="167791"/>
    <lineage>
        <taxon>Eukaryota</taxon>
        <taxon>Viridiplantae</taxon>
        <taxon>Streptophyta</taxon>
        <taxon>Embryophyta</taxon>
        <taxon>Tracheophyta</taxon>
        <taxon>Spermatophyta</taxon>
        <taxon>Magnoliopsida</taxon>
        <taxon>eudicotyledons</taxon>
        <taxon>Gunneridae</taxon>
        <taxon>Pentapetalae</taxon>
        <taxon>rosids</taxon>
        <taxon>fabids</taxon>
        <taxon>Fabales</taxon>
        <taxon>Fabaceae</taxon>
        <taxon>Cercidoideae</taxon>
        <taxon>Cercideae</taxon>
        <taxon>Bauhiniinae</taxon>
        <taxon>Bauhinia</taxon>
    </lineage>
</organism>
<name>A0ACB9KLN6_BAUVA</name>
<reference evidence="1 2" key="1">
    <citation type="journal article" date="2022" name="DNA Res.">
        <title>Chromosomal-level genome assembly of the orchid tree Bauhinia variegata (Leguminosae; Cercidoideae) supports the allotetraploid origin hypothesis of Bauhinia.</title>
        <authorList>
            <person name="Zhong Y."/>
            <person name="Chen Y."/>
            <person name="Zheng D."/>
            <person name="Pang J."/>
            <person name="Liu Y."/>
            <person name="Luo S."/>
            <person name="Meng S."/>
            <person name="Qian L."/>
            <person name="Wei D."/>
            <person name="Dai S."/>
            <person name="Zhou R."/>
        </authorList>
    </citation>
    <scope>NUCLEOTIDE SEQUENCE [LARGE SCALE GENOMIC DNA]</scope>
    <source>
        <strain evidence="1">BV-YZ2020</strain>
    </source>
</reference>
<keyword evidence="2" id="KW-1185">Reference proteome</keyword>